<dbReference type="Proteomes" id="UP000636709">
    <property type="component" value="Unassembled WGS sequence"/>
</dbReference>
<proteinExistence type="predicted"/>
<accession>A0A835KS92</accession>
<protein>
    <submittedName>
        <fullName evidence="1">Uncharacterized protein</fullName>
    </submittedName>
</protein>
<evidence type="ECO:0000313" key="2">
    <source>
        <dbReference type="Proteomes" id="UP000636709"/>
    </source>
</evidence>
<dbReference type="EMBL" id="JACEFO010000421">
    <property type="protein sequence ID" value="KAF8772280.1"/>
    <property type="molecule type" value="Genomic_DNA"/>
</dbReference>
<keyword evidence="2" id="KW-1185">Reference proteome</keyword>
<organism evidence="1 2">
    <name type="scientific">Digitaria exilis</name>
    <dbReference type="NCBI Taxonomy" id="1010633"/>
    <lineage>
        <taxon>Eukaryota</taxon>
        <taxon>Viridiplantae</taxon>
        <taxon>Streptophyta</taxon>
        <taxon>Embryophyta</taxon>
        <taxon>Tracheophyta</taxon>
        <taxon>Spermatophyta</taxon>
        <taxon>Magnoliopsida</taxon>
        <taxon>Liliopsida</taxon>
        <taxon>Poales</taxon>
        <taxon>Poaceae</taxon>
        <taxon>PACMAD clade</taxon>
        <taxon>Panicoideae</taxon>
        <taxon>Panicodae</taxon>
        <taxon>Paniceae</taxon>
        <taxon>Anthephorinae</taxon>
        <taxon>Digitaria</taxon>
    </lineage>
</organism>
<comment type="caution">
    <text evidence="1">The sequence shown here is derived from an EMBL/GenBank/DDBJ whole genome shotgun (WGS) entry which is preliminary data.</text>
</comment>
<name>A0A835KS92_9POAL</name>
<sequence>MVDQVLIVDPCVLRRRPLAAGRRPPALRHEHLHARYPLPRHRRVEGIHGSIKEVLVHILPVLHHGVRSSEQSVAHVHVAGVVRVGEVRVDIHHERRAIPRDELEDGAHELVRLFGELAIGGQVARVHDGLRHLRGHLDLLVQPGVGDGGLDVLDRREEEVDRRVAGDLVSDGDVAEHD</sequence>
<gene>
    <name evidence="1" type="ORF">HU200_005932</name>
</gene>
<evidence type="ECO:0000313" key="1">
    <source>
        <dbReference type="EMBL" id="KAF8772280.1"/>
    </source>
</evidence>
<dbReference type="AlphaFoldDB" id="A0A835KS92"/>
<reference evidence="1" key="1">
    <citation type="submission" date="2020-07" db="EMBL/GenBank/DDBJ databases">
        <title>Genome sequence and genetic diversity analysis of an under-domesticated orphan crop, white fonio (Digitaria exilis).</title>
        <authorList>
            <person name="Bennetzen J.L."/>
            <person name="Chen S."/>
            <person name="Ma X."/>
            <person name="Wang X."/>
            <person name="Yssel A.E.J."/>
            <person name="Chaluvadi S.R."/>
            <person name="Johnson M."/>
            <person name="Gangashetty P."/>
            <person name="Hamidou F."/>
            <person name="Sanogo M.D."/>
            <person name="Zwaenepoel A."/>
            <person name="Wallace J."/>
            <person name="Van De Peer Y."/>
            <person name="Van Deynze A."/>
        </authorList>
    </citation>
    <scope>NUCLEOTIDE SEQUENCE</scope>
    <source>
        <tissue evidence="1">Leaves</tissue>
    </source>
</reference>